<evidence type="ECO:0000256" key="3">
    <source>
        <dbReference type="ARBA" id="ARBA00022989"/>
    </source>
</evidence>
<dbReference type="InterPro" id="IPR017452">
    <property type="entry name" value="GPCR_Rhodpsn_7TM"/>
</dbReference>
<feature type="transmembrane region" description="Helical" evidence="5">
    <location>
        <begin position="295"/>
        <end position="311"/>
    </location>
</feature>
<dbReference type="GO" id="GO:0004930">
    <property type="term" value="F:G protein-coupled receptor activity"/>
    <property type="evidence" value="ECO:0007669"/>
    <property type="project" value="TreeGrafter"/>
</dbReference>
<sequence length="426" mass="49467">MQTKHQNIVQLIICDFFWYIYRLKVKFYKKHYYQLNQYRILKSHLQILTCLIIYSKNTQKQNHYITLSAKFIALQRFSIIFEKQLIVLEVIWQKHKAFDCIQIVLVSDQLSKCHQQMMIITTSLLQFWQQEVSFATKMIVCICFSDILFTLGIICNQKYIDIVSNRFICNLSAFLTLFGSLSSLSWGSIIAYTVYINTVNPGSKTVLQKTKRMVKKYALIFSYIIPFLFAVVPLFFEDYRNIGDICFITLETTSGYFSNIALDLLPLLIEIVIIFFYIFKSIQAQQKEYQQSSKYLLVYPMICVIAFGSFFCQKSYELITGLSCGCDYDWHSISFILCALNGGLNALCYGLNSSICFPLFNVMTCCCKQRSDSSNTNQYTIQTSLRADSGGHMDSNQFSTPTDSKDNNYMFYMKHEIMSQHINSGQ</sequence>
<dbReference type="InterPro" id="IPR022343">
    <property type="entry name" value="GCR1-cAMP_receptor"/>
</dbReference>
<dbReference type="PANTHER" id="PTHR23112:SF0">
    <property type="entry name" value="TRANSMEMBRANE PROTEIN 116"/>
    <property type="match status" value="1"/>
</dbReference>
<evidence type="ECO:0000313" key="8">
    <source>
        <dbReference type="Proteomes" id="UP000009168"/>
    </source>
</evidence>
<accession>Q22CP7</accession>
<keyword evidence="4 5" id="KW-0472">Membrane</keyword>
<dbReference type="HOGENOM" id="CLU_898598_0_0_1"/>
<keyword evidence="3 5" id="KW-1133">Transmembrane helix</keyword>
<feature type="transmembrane region" description="Helical" evidence="5">
    <location>
        <begin position="256"/>
        <end position="279"/>
    </location>
</feature>
<dbReference type="EMBL" id="GG662823">
    <property type="protein sequence ID" value="EAR83068.2"/>
    <property type="molecule type" value="Genomic_DNA"/>
</dbReference>
<evidence type="ECO:0000256" key="4">
    <source>
        <dbReference type="ARBA" id="ARBA00023136"/>
    </source>
</evidence>
<dbReference type="PROSITE" id="PS50262">
    <property type="entry name" value="G_PROTEIN_RECEP_F1_2"/>
    <property type="match status" value="1"/>
</dbReference>
<evidence type="ECO:0000256" key="1">
    <source>
        <dbReference type="ARBA" id="ARBA00004141"/>
    </source>
</evidence>
<dbReference type="GO" id="GO:0007189">
    <property type="term" value="P:adenylate cyclase-activating G protein-coupled receptor signaling pathway"/>
    <property type="evidence" value="ECO:0007669"/>
    <property type="project" value="TreeGrafter"/>
</dbReference>
<reference evidence="8" key="1">
    <citation type="journal article" date="2006" name="PLoS Biol.">
        <title>Macronuclear genome sequence of the ciliate Tetrahymena thermophila, a model eukaryote.</title>
        <authorList>
            <person name="Eisen J.A."/>
            <person name="Coyne R.S."/>
            <person name="Wu M."/>
            <person name="Wu D."/>
            <person name="Thiagarajan M."/>
            <person name="Wortman J.R."/>
            <person name="Badger J.H."/>
            <person name="Ren Q."/>
            <person name="Amedeo P."/>
            <person name="Jones K.M."/>
            <person name="Tallon L.J."/>
            <person name="Delcher A.L."/>
            <person name="Salzberg S.L."/>
            <person name="Silva J.C."/>
            <person name="Haas B.J."/>
            <person name="Majoros W.H."/>
            <person name="Farzad M."/>
            <person name="Carlton J.M."/>
            <person name="Smith R.K. Jr."/>
            <person name="Garg J."/>
            <person name="Pearlman R.E."/>
            <person name="Karrer K.M."/>
            <person name="Sun L."/>
            <person name="Manning G."/>
            <person name="Elde N.C."/>
            <person name="Turkewitz A.P."/>
            <person name="Asai D.J."/>
            <person name="Wilkes D.E."/>
            <person name="Wang Y."/>
            <person name="Cai H."/>
            <person name="Collins K."/>
            <person name="Stewart B.A."/>
            <person name="Lee S.R."/>
            <person name="Wilamowska K."/>
            <person name="Weinberg Z."/>
            <person name="Ruzzo W.L."/>
            <person name="Wloga D."/>
            <person name="Gaertig J."/>
            <person name="Frankel J."/>
            <person name="Tsao C.-C."/>
            <person name="Gorovsky M.A."/>
            <person name="Keeling P.J."/>
            <person name="Waller R.F."/>
            <person name="Patron N.J."/>
            <person name="Cherry J.M."/>
            <person name="Stover N.A."/>
            <person name="Krieger C.J."/>
            <person name="del Toro C."/>
            <person name="Ryder H.F."/>
            <person name="Williamson S.C."/>
            <person name="Barbeau R.A."/>
            <person name="Hamilton E.P."/>
            <person name="Orias E."/>
        </authorList>
    </citation>
    <scope>NUCLEOTIDE SEQUENCE [LARGE SCALE GENOMIC DNA]</scope>
    <source>
        <strain evidence="8">SB210</strain>
    </source>
</reference>
<gene>
    <name evidence="7" type="ORF">TTHERM_01026320</name>
</gene>
<dbReference type="InParanoid" id="Q22CP7"/>
<protein>
    <submittedName>
        <fullName evidence="7">Transmembrane protein, putative</fullName>
    </submittedName>
</protein>
<dbReference type="PRINTS" id="PR02001">
    <property type="entry name" value="GCR1CAMPR"/>
</dbReference>
<dbReference type="GO" id="GO:0005886">
    <property type="term" value="C:plasma membrane"/>
    <property type="evidence" value="ECO:0007669"/>
    <property type="project" value="TreeGrafter"/>
</dbReference>
<dbReference type="Gene3D" id="1.20.1070.10">
    <property type="entry name" value="Rhodopsin 7-helix transmembrane proteins"/>
    <property type="match status" value="1"/>
</dbReference>
<dbReference type="KEGG" id="tet:TTHERM_01026320"/>
<organism evidence="7 8">
    <name type="scientific">Tetrahymena thermophila (strain SB210)</name>
    <dbReference type="NCBI Taxonomy" id="312017"/>
    <lineage>
        <taxon>Eukaryota</taxon>
        <taxon>Sar</taxon>
        <taxon>Alveolata</taxon>
        <taxon>Ciliophora</taxon>
        <taxon>Intramacronucleata</taxon>
        <taxon>Oligohymenophorea</taxon>
        <taxon>Hymenostomatida</taxon>
        <taxon>Tetrahymenina</taxon>
        <taxon>Tetrahymenidae</taxon>
        <taxon>Tetrahymena</taxon>
    </lineage>
</organism>
<evidence type="ECO:0000256" key="2">
    <source>
        <dbReference type="ARBA" id="ARBA00022692"/>
    </source>
</evidence>
<comment type="subcellular location">
    <subcellularLocation>
        <location evidence="1">Membrane</location>
        <topology evidence="1">Multi-pass membrane protein</topology>
    </subcellularLocation>
</comment>
<proteinExistence type="predicted"/>
<evidence type="ECO:0000259" key="6">
    <source>
        <dbReference type="PROSITE" id="PS50262"/>
    </source>
</evidence>
<evidence type="ECO:0000256" key="5">
    <source>
        <dbReference type="SAM" id="Phobius"/>
    </source>
</evidence>
<feature type="transmembrane region" description="Helical" evidence="5">
    <location>
        <begin position="217"/>
        <end position="236"/>
    </location>
</feature>
<name>Q22CP7_TETTS</name>
<dbReference type="Proteomes" id="UP000009168">
    <property type="component" value="Unassembled WGS sequence"/>
</dbReference>
<dbReference type="PANTHER" id="PTHR23112">
    <property type="entry name" value="G PROTEIN-COUPLED RECEPTOR 157-RELATED"/>
    <property type="match status" value="1"/>
</dbReference>
<keyword evidence="8" id="KW-1185">Reference proteome</keyword>
<dbReference type="SUPFAM" id="SSF81321">
    <property type="entry name" value="Family A G protein-coupled receptor-like"/>
    <property type="match status" value="1"/>
</dbReference>
<feature type="domain" description="G-protein coupled receptors family 1 profile" evidence="6">
    <location>
        <begin position="116"/>
        <end position="307"/>
    </location>
</feature>
<dbReference type="AlphaFoldDB" id="Q22CP7"/>
<evidence type="ECO:0000313" key="7">
    <source>
        <dbReference type="EMBL" id="EAR83068.2"/>
    </source>
</evidence>
<feature type="transmembrane region" description="Helical" evidence="5">
    <location>
        <begin position="174"/>
        <end position="196"/>
    </location>
</feature>
<keyword evidence="2 5" id="KW-0812">Transmembrane</keyword>
<feature type="transmembrane region" description="Helical" evidence="5">
    <location>
        <begin position="134"/>
        <end position="154"/>
    </location>
</feature>
<dbReference type="RefSeq" id="XP_001030731.2">
    <property type="nucleotide sequence ID" value="XM_001030731.2"/>
</dbReference>
<dbReference type="GeneID" id="7840271"/>